<organism evidence="1 2">
    <name type="scientific">Pseudocercospora musae</name>
    <dbReference type="NCBI Taxonomy" id="113226"/>
    <lineage>
        <taxon>Eukaryota</taxon>
        <taxon>Fungi</taxon>
        <taxon>Dikarya</taxon>
        <taxon>Ascomycota</taxon>
        <taxon>Pezizomycotina</taxon>
        <taxon>Dothideomycetes</taxon>
        <taxon>Dothideomycetidae</taxon>
        <taxon>Mycosphaerellales</taxon>
        <taxon>Mycosphaerellaceae</taxon>
        <taxon>Pseudocercospora</taxon>
    </lineage>
</organism>
<name>A0A139HKL7_9PEZI</name>
<reference evidence="1 2" key="1">
    <citation type="submission" date="2015-07" db="EMBL/GenBank/DDBJ databases">
        <title>Comparative genomics of the Sigatoka disease complex on banana suggests a link between parallel evolutionary changes in Pseudocercospora fijiensis and Pseudocercospora eumusae and increased virulence on the banana host.</title>
        <authorList>
            <person name="Chang T.-C."/>
            <person name="Salvucci A."/>
            <person name="Crous P.W."/>
            <person name="Stergiopoulos I."/>
        </authorList>
    </citation>
    <scope>NUCLEOTIDE SEQUENCE [LARGE SCALE GENOMIC DNA]</scope>
    <source>
        <strain evidence="1 2">CBS 116634</strain>
    </source>
</reference>
<evidence type="ECO:0000313" key="1">
    <source>
        <dbReference type="EMBL" id="KXT02917.1"/>
    </source>
</evidence>
<evidence type="ECO:0000313" key="2">
    <source>
        <dbReference type="Proteomes" id="UP000073492"/>
    </source>
</evidence>
<dbReference type="Proteomes" id="UP000073492">
    <property type="component" value="Unassembled WGS sequence"/>
</dbReference>
<dbReference type="GO" id="GO:0005975">
    <property type="term" value="P:carbohydrate metabolic process"/>
    <property type="evidence" value="ECO:0007669"/>
    <property type="project" value="InterPro"/>
</dbReference>
<dbReference type="InterPro" id="IPR012341">
    <property type="entry name" value="6hp_glycosidase-like_sf"/>
</dbReference>
<proteinExistence type="predicted"/>
<dbReference type="AlphaFoldDB" id="A0A139HKL7"/>
<dbReference type="EMBL" id="LFZO01000616">
    <property type="protein sequence ID" value="KXT02917.1"/>
    <property type="molecule type" value="Genomic_DNA"/>
</dbReference>
<dbReference type="Gene3D" id="1.50.10.10">
    <property type="match status" value="1"/>
</dbReference>
<dbReference type="STRING" id="113226.A0A139HKL7"/>
<gene>
    <name evidence="1" type="ORF">AC579_2402</name>
</gene>
<dbReference type="OrthoDB" id="10036721at2759"/>
<sequence>MGIAVPSAFYSIGDDLERIRNALQVMNDNQNSLAAFPESAWLKSNRARYQRAMDYIHGKVLQPLGLLNVTDTRDWARQSTSGNSSEPNVILYRTLLTGADLAS</sequence>
<comment type="caution">
    <text evidence="1">The sequence shown here is derived from an EMBL/GenBank/DDBJ whole genome shotgun (WGS) entry which is preliminary data.</text>
</comment>
<accession>A0A139HKL7</accession>
<keyword evidence="2" id="KW-1185">Reference proteome</keyword>
<protein>
    <submittedName>
        <fullName evidence="1">Uncharacterized protein</fullName>
    </submittedName>
</protein>